<dbReference type="GeneID" id="54297277"/>
<evidence type="ECO:0000313" key="4">
    <source>
        <dbReference type="EMBL" id="KAF2146205.1"/>
    </source>
</evidence>
<keyword evidence="5" id="KW-1185">Reference proteome</keyword>
<dbReference type="InterPro" id="IPR051975">
    <property type="entry name" value="mtLSU_mL45"/>
</dbReference>
<dbReference type="Proteomes" id="UP000799438">
    <property type="component" value="Unassembled WGS sequence"/>
</dbReference>
<protein>
    <recommendedName>
        <fullName evidence="6">Tim44-like domain-containing protein</fullName>
    </recommendedName>
</protein>
<gene>
    <name evidence="4" type="ORF">K452DRAFT_283480</name>
</gene>
<proteinExistence type="predicted"/>
<dbReference type="Gene3D" id="3.10.450.240">
    <property type="match status" value="1"/>
</dbReference>
<dbReference type="PANTHER" id="PTHR28554:SF1">
    <property type="entry name" value="LARGE RIBOSOMAL SUBUNIT PROTEIN ML45"/>
    <property type="match status" value="1"/>
</dbReference>
<dbReference type="GO" id="GO:0005739">
    <property type="term" value="C:mitochondrion"/>
    <property type="evidence" value="ECO:0007669"/>
    <property type="project" value="UniProtKB-SubCell"/>
</dbReference>
<evidence type="ECO:0000313" key="5">
    <source>
        <dbReference type="Proteomes" id="UP000799438"/>
    </source>
</evidence>
<evidence type="ECO:0008006" key="6">
    <source>
        <dbReference type="Google" id="ProtNLM"/>
    </source>
</evidence>
<dbReference type="RefSeq" id="XP_033401914.1">
    <property type="nucleotide sequence ID" value="XM_033539781.1"/>
</dbReference>
<dbReference type="OrthoDB" id="19619at2759"/>
<reference evidence="4" key="1">
    <citation type="journal article" date="2020" name="Stud. Mycol.">
        <title>101 Dothideomycetes genomes: a test case for predicting lifestyles and emergence of pathogens.</title>
        <authorList>
            <person name="Haridas S."/>
            <person name="Albert R."/>
            <person name="Binder M."/>
            <person name="Bloem J."/>
            <person name="Labutti K."/>
            <person name="Salamov A."/>
            <person name="Andreopoulos B."/>
            <person name="Baker S."/>
            <person name="Barry K."/>
            <person name="Bills G."/>
            <person name="Bluhm B."/>
            <person name="Cannon C."/>
            <person name="Castanera R."/>
            <person name="Culley D."/>
            <person name="Daum C."/>
            <person name="Ezra D."/>
            <person name="Gonzalez J."/>
            <person name="Henrissat B."/>
            <person name="Kuo A."/>
            <person name="Liang C."/>
            <person name="Lipzen A."/>
            <person name="Lutzoni F."/>
            <person name="Magnuson J."/>
            <person name="Mondo S."/>
            <person name="Nolan M."/>
            <person name="Ohm R."/>
            <person name="Pangilinan J."/>
            <person name="Park H.-J."/>
            <person name="Ramirez L."/>
            <person name="Alfaro M."/>
            <person name="Sun H."/>
            <person name="Tritt A."/>
            <person name="Yoshinaga Y."/>
            <person name="Zwiers L.-H."/>
            <person name="Turgeon B."/>
            <person name="Goodwin S."/>
            <person name="Spatafora J."/>
            <person name="Crous P."/>
            <person name="Grigoriev I."/>
        </authorList>
    </citation>
    <scope>NUCLEOTIDE SEQUENCE</scope>
    <source>
        <strain evidence="4">CBS 121167</strain>
    </source>
</reference>
<keyword evidence="3" id="KW-0496">Mitochondrion</keyword>
<keyword evidence="2" id="KW-0809">Transit peptide</keyword>
<dbReference type="PANTHER" id="PTHR28554">
    <property type="entry name" value="39S RIBOSOMAL PROTEIN L45, MITOCHONDRIAL"/>
    <property type="match status" value="1"/>
</dbReference>
<dbReference type="EMBL" id="ML995476">
    <property type="protein sequence ID" value="KAF2146205.1"/>
    <property type="molecule type" value="Genomic_DNA"/>
</dbReference>
<sequence length="316" mass="35413">MAARLAFRPRAAGYQQLRPSQQLLSQQLLPSQQSRTFAATRAAAADIDPTARAMEQMQKRPSTPSFRTQQKGQMMSVPNDMGLLPGTFVRPTGANLPGLFDAKARFAVEKAWVKSKFQNTLSLVVWKFFSRSGKPRPQLSRRQVPALGSGLLKEMYSAFAEGDVHTLSRICTDGLLDSFSKRIAARSPNERITWTLHGTPKVRIVSDCAVKVPVPGVPKDKPCGLRQVVVRIKSRQSLVRAYARKDRTGKETLVDRAGKPMPVDDKGEVSAEVRELEAKNLKEYVVLQRRMWMAKEEPWRVWGLVNETSIDKIEAQ</sequence>
<dbReference type="AlphaFoldDB" id="A0A6A6BSE6"/>
<accession>A0A6A6BSE6</accession>
<evidence type="ECO:0000256" key="1">
    <source>
        <dbReference type="ARBA" id="ARBA00004173"/>
    </source>
</evidence>
<name>A0A6A6BSE6_9PEZI</name>
<evidence type="ECO:0000256" key="2">
    <source>
        <dbReference type="ARBA" id="ARBA00022946"/>
    </source>
</evidence>
<organism evidence="4 5">
    <name type="scientific">Aplosporella prunicola CBS 121167</name>
    <dbReference type="NCBI Taxonomy" id="1176127"/>
    <lineage>
        <taxon>Eukaryota</taxon>
        <taxon>Fungi</taxon>
        <taxon>Dikarya</taxon>
        <taxon>Ascomycota</taxon>
        <taxon>Pezizomycotina</taxon>
        <taxon>Dothideomycetes</taxon>
        <taxon>Dothideomycetes incertae sedis</taxon>
        <taxon>Botryosphaeriales</taxon>
        <taxon>Aplosporellaceae</taxon>
        <taxon>Aplosporella</taxon>
    </lineage>
</organism>
<evidence type="ECO:0000256" key="3">
    <source>
        <dbReference type="ARBA" id="ARBA00023128"/>
    </source>
</evidence>
<comment type="subcellular location">
    <subcellularLocation>
        <location evidence="1">Mitochondrion</location>
    </subcellularLocation>
</comment>